<reference evidence="2" key="1">
    <citation type="journal article" date="2014" name="Genome Announc.">
        <title>Draft genome sequence of the plant-pathogenic soil fungus Rhizoctonia solani anastomosis group 3 strain Rhs1AP.</title>
        <authorList>
            <person name="Cubeta M.A."/>
            <person name="Thomas E."/>
            <person name="Dean R.A."/>
            <person name="Jabaji S."/>
            <person name="Neate S.M."/>
            <person name="Tavantzis S."/>
            <person name="Toda T."/>
            <person name="Vilgalys R."/>
            <person name="Bharathan N."/>
            <person name="Fedorova-Abrams N."/>
            <person name="Pakala S.B."/>
            <person name="Pakala S.M."/>
            <person name="Zafar N."/>
            <person name="Joardar V."/>
            <person name="Losada L."/>
            <person name="Nierman W.C."/>
        </authorList>
    </citation>
    <scope>NUCLEOTIDE SEQUENCE [LARGE SCALE GENOMIC DNA]</scope>
    <source>
        <strain evidence="2">AG-3</strain>
    </source>
</reference>
<dbReference type="AlphaFoldDB" id="X8JJA3"/>
<name>X8JJA3_9AGAM</name>
<dbReference type="Proteomes" id="UP000030108">
    <property type="component" value="Unassembled WGS sequence"/>
</dbReference>
<gene>
    <name evidence="1" type="ORF">RSOL_434630</name>
</gene>
<dbReference type="PANTHER" id="PTHR42052">
    <property type="entry name" value="ABM DOMAIN-CONTAINING PROTEIN"/>
    <property type="match status" value="1"/>
</dbReference>
<dbReference type="SUPFAM" id="SSF54909">
    <property type="entry name" value="Dimeric alpha+beta barrel"/>
    <property type="match status" value="1"/>
</dbReference>
<sequence length="181" mass="20396">MSEPVTEFAILRLRQDTTSLKDPQLIAGLERVGSEQSAWSTYPLYWFTYSADQDTFVCILSQWDDVPAHQEWIDSPQNQALLELLLPKLEIHSFCHADLHASKPGVELDDVLQAKQLNWRKLTEGERVVGAEGQKGDACGWALDTPEPTFYVFRIDNGSGIGTEGADWTTISRLNFENPQN</sequence>
<proteinExistence type="predicted"/>
<organism evidence="1 2">
    <name type="scientific">Rhizoctonia solani AG-3 Rhs1AP</name>
    <dbReference type="NCBI Taxonomy" id="1086054"/>
    <lineage>
        <taxon>Eukaryota</taxon>
        <taxon>Fungi</taxon>
        <taxon>Dikarya</taxon>
        <taxon>Basidiomycota</taxon>
        <taxon>Agaricomycotina</taxon>
        <taxon>Agaricomycetes</taxon>
        <taxon>Cantharellales</taxon>
        <taxon>Ceratobasidiaceae</taxon>
        <taxon>Rhizoctonia</taxon>
    </lineage>
</organism>
<dbReference type="PANTHER" id="PTHR42052:SF1">
    <property type="entry name" value="ABM DOMAIN-CONTAINING PROTEIN"/>
    <property type="match status" value="1"/>
</dbReference>
<evidence type="ECO:0000313" key="1">
    <source>
        <dbReference type="EMBL" id="EUC64045.1"/>
    </source>
</evidence>
<protein>
    <recommendedName>
        <fullName evidence="3">Antibiotic biosynthesis monooxygenase</fullName>
    </recommendedName>
</protein>
<accession>X8JJA3</accession>
<dbReference type="OrthoDB" id="3542212at2759"/>
<evidence type="ECO:0008006" key="3">
    <source>
        <dbReference type="Google" id="ProtNLM"/>
    </source>
</evidence>
<feature type="non-terminal residue" evidence="1">
    <location>
        <position position="181"/>
    </location>
</feature>
<comment type="caution">
    <text evidence="1">The sequence shown here is derived from an EMBL/GenBank/DDBJ whole genome shotgun (WGS) entry which is preliminary data.</text>
</comment>
<evidence type="ECO:0000313" key="2">
    <source>
        <dbReference type="Proteomes" id="UP000030108"/>
    </source>
</evidence>
<dbReference type="InterPro" id="IPR011008">
    <property type="entry name" value="Dimeric_a/b-barrel"/>
</dbReference>
<dbReference type="EMBL" id="JATN01000314">
    <property type="protein sequence ID" value="EUC64045.1"/>
    <property type="molecule type" value="Genomic_DNA"/>
</dbReference>